<gene>
    <name evidence="1" type="ORF">Atep_05890</name>
</gene>
<evidence type="ECO:0000313" key="2">
    <source>
        <dbReference type="Proteomes" id="UP000680679"/>
    </source>
</evidence>
<reference evidence="1 2" key="1">
    <citation type="submission" date="2021-04" db="EMBL/GenBank/DDBJ databases">
        <title>Complete genome sequencing of Allochromatium tepidum strain NZ.</title>
        <authorList>
            <person name="Tsukatani Y."/>
            <person name="Mori H."/>
        </authorList>
    </citation>
    <scope>NUCLEOTIDE SEQUENCE [LARGE SCALE GENOMIC DNA]</scope>
    <source>
        <strain evidence="1 2">NZ</strain>
    </source>
</reference>
<organism evidence="1 2">
    <name type="scientific">Allochromatium tepidum</name>
    <dbReference type="NCBI Taxonomy" id="553982"/>
    <lineage>
        <taxon>Bacteria</taxon>
        <taxon>Pseudomonadati</taxon>
        <taxon>Pseudomonadota</taxon>
        <taxon>Gammaproteobacteria</taxon>
        <taxon>Chromatiales</taxon>
        <taxon>Chromatiaceae</taxon>
        <taxon>Allochromatium</taxon>
    </lineage>
</organism>
<accession>A0ABM7QJJ5</accession>
<dbReference type="EMBL" id="AP024563">
    <property type="protein sequence ID" value="BCU05912.1"/>
    <property type="molecule type" value="Genomic_DNA"/>
</dbReference>
<sequence length="52" mass="5945">MLIDPFLDDTLTREELDAFVIGYLQPDEDGWLGKFWTTIRDLSGKDLLGVKS</sequence>
<proteinExistence type="predicted"/>
<evidence type="ECO:0000313" key="1">
    <source>
        <dbReference type="EMBL" id="BCU05912.1"/>
    </source>
</evidence>
<protein>
    <recommendedName>
        <fullName evidence="3">CdiI immunity protein domain-containing protein</fullName>
    </recommendedName>
</protein>
<keyword evidence="2" id="KW-1185">Reference proteome</keyword>
<name>A0ABM7QJJ5_9GAMM</name>
<evidence type="ECO:0008006" key="3">
    <source>
        <dbReference type="Google" id="ProtNLM"/>
    </source>
</evidence>
<dbReference type="Proteomes" id="UP000680679">
    <property type="component" value="Chromosome"/>
</dbReference>